<accession>X6LLN1</accession>
<proteinExistence type="predicted"/>
<dbReference type="EMBL" id="ASPP01034780">
    <property type="protein sequence ID" value="ETO02838.1"/>
    <property type="molecule type" value="Genomic_DNA"/>
</dbReference>
<evidence type="ECO:0000313" key="2">
    <source>
        <dbReference type="EMBL" id="ETO02838.1"/>
    </source>
</evidence>
<evidence type="ECO:0000256" key="1">
    <source>
        <dbReference type="SAM" id="Coils"/>
    </source>
</evidence>
<organism evidence="2 3">
    <name type="scientific">Reticulomyxa filosa</name>
    <dbReference type="NCBI Taxonomy" id="46433"/>
    <lineage>
        <taxon>Eukaryota</taxon>
        <taxon>Sar</taxon>
        <taxon>Rhizaria</taxon>
        <taxon>Retaria</taxon>
        <taxon>Foraminifera</taxon>
        <taxon>Monothalamids</taxon>
        <taxon>Reticulomyxidae</taxon>
        <taxon>Reticulomyxa</taxon>
    </lineage>
</organism>
<dbReference type="AlphaFoldDB" id="X6LLN1"/>
<evidence type="ECO:0008006" key="4">
    <source>
        <dbReference type="Google" id="ProtNLM"/>
    </source>
</evidence>
<dbReference type="Proteomes" id="UP000023152">
    <property type="component" value="Unassembled WGS sequence"/>
</dbReference>
<evidence type="ECO:0000313" key="3">
    <source>
        <dbReference type="Proteomes" id="UP000023152"/>
    </source>
</evidence>
<feature type="coiled-coil region" evidence="1">
    <location>
        <begin position="199"/>
        <end position="363"/>
    </location>
</feature>
<feature type="non-terminal residue" evidence="2">
    <location>
        <position position="378"/>
    </location>
</feature>
<comment type="caution">
    <text evidence="2">The sequence shown here is derived from an EMBL/GenBank/DDBJ whole genome shotgun (WGS) entry which is preliminary data.</text>
</comment>
<name>X6LLN1_RETFI</name>
<keyword evidence="3" id="KW-1185">Reference proteome</keyword>
<sequence>MKTLFGNKFCSLYFRWYKQDGSEQKELVYIEQENPRVDSKQINGGFIVQTMERKFLYIPPGDKRMAQITHDPNNEDMTALYNLWAKQMEFEAVTRTLFFPSFNALFPLFSKLKKIMNVIQLTGSKKYVYYYDRYLPGKVASKIALIKELLVMEKRIYAWAGDKCALLITQDDKKLFCSCNYHTGAIIHKKKHEQTQLRRNEIYQELQNKNIRLNQQIEEWSKYCQTVADDKLHCENKMADLEEQLNKAKGRITEYKTQHNDLTVKLNSSEQEIRPLKEQNKQQMQRIYCLIKEGDEQIDKNRQQREQIGTLENEKQMLQVQNRSLIFENGRQTKELHEHRNKITQLESNYKLLKTQFDDTNTQNKKYKNILHTFNSEK</sequence>
<keyword evidence="1" id="KW-0175">Coiled coil</keyword>
<gene>
    <name evidence="2" type="ORF">RFI_34576</name>
</gene>
<protein>
    <recommendedName>
        <fullName evidence="4">Viral A-type inclusion protein</fullName>
    </recommendedName>
</protein>
<reference evidence="2 3" key="1">
    <citation type="journal article" date="2013" name="Curr. Biol.">
        <title>The Genome of the Foraminiferan Reticulomyxa filosa.</title>
        <authorList>
            <person name="Glockner G."/>
            <person name="Hulsmann N."/>
            <person name="Schleicher M."/>
            <person name="Noegel A.A."/>
            <person name="Eichinger L."/>
            <person name="Gallinger C."/>
            <person name="Pawlowski J."/>
            <person name="Sierra R."/>
            <person name="Euteneuer U."/>
            <person name="Pillet L."/>
            <person name="Moustafa A."/>
            <person name="Platzer M."/>
            <person name="Groth M."/>
            <person name="Szafranski K."/>
            <person name="Schliwa M."/>
        </authorList>
    </citation>
    <scope>NUCLEOTIDE SEQUENCE [LARGE SCALE GENOMIC DNA]</scope>
</reference>